<feature type="domain" description="Helicase ATP-binding" evidence="13">
    <location>
        <begin position="32"/>
        <end position="207"/>
    </location>
</feature>
<feature type="compositionally biased region" description="Basic and acidic residues" evidence="12">
    <location>
        <begin position="615"/>
        <end position="635"/>
    </location>
</feature>
<keyword evidence="6 11" id="KW-0067">ATP-binding</keyword>
<dbReference type="PANTHER" id="PTHR47959:SF17">
    <property type="entry name" value="ATP-DEPENDENT RNA HELICASE DEAD BOX FAMILY"/>
    <property type="match status" value="1"/>
</dbReference>
<dbReference type="SMART" id="SM00487">
    <property type="entry name" value="DEXDc"/>
    <property type="match status" value="1"/>
</dbReference>
<evidence type="ECO:0000256" key="11">
    <source>
        <dbReference type="RuleBase" id="RU000492"/>
    </source>
</evidence>
<evidence type="ECO:0000256" key="1">
    <source>
        <dbReference type="ARBA" id="ARBA00012552"/>
    </source>
</evidence>
<dbReference type="GO" id="GO:0003676">
    <property type="term" value="F:nucleic acid binding"/>
    <property type="evidence" value="ECO:0007669"/>
    <property type="project" value="InterPro"/>
</dbReference>
<feature type="compositionally biased region" description="Basic and acidic residues" evidence="12">
    <location>
        <begin position="587"/>
        <end position="608"/>
    </location>
</feature>
<dbReference type="PANTHER" id="PTHR47959">
    <property type="entry name" value="ATP-DEPENDENT RNA HELICASE RHLE-RELATED"/>
    <property type="match status" value="1"/>
</dbReference>
<dbReference type="SMART" id="SM00490">
    <property type="entry name" value="HELICc"/>
    <property type="match status" value="1"/>
</dbReference>
<dbReference type="GO" id="GO:0042255">
    <property type="term" value="P:ribosome assembly"/>
    <property type="evidence" value="ECO:0007669"/>
    <property type="project" value="UniProtKB-ARBA"/>
</dbReference>
<dbReference type="GO" id="GO:0016887">
    <property type="term" value="F:ATP hydrolysis activity"/>
    <property type="evidence" value="ECO:0007669"/>
    <property type="project" value="RHEA"/>
</dbReference>
<feature type="compositionally biased region" description="Basic and acidic residues" evidence="12">
    <location>
        <begin position="449"/>
        <end position="470"/>
    </location>
</feature>
<dbReference type="Pfam" id="PF00270">
    <property type="entry name" value="DEAD"/>
    <property type="match status" value="1"/>
</dbReference>
<dbReference type="Gene3D" id="3.40.50.300">
    <property type="entry name" value="P-loop containing nucleotide triphosphate hydrolases"/>
    <property type="match status" value="2"/>
</dbReference>
<evidence type="ECO:0000256" key="6">
    <source>
        <dbReference type="ARBA" id="ARBA00022840"/>
    </source>
</evidence>
<dbReference type="GO" id="GO:0003724">
    <property type="term" value="F:RNA helicase activity"/>
    <property type="evidence" value="ECO:0007669"/>
    <property type="project" value="UniProtKB-EC"/>
</dbReference>
<protein>
    <recommendedName>
        <fullName evidence="9">DEAD-box ATP-dependent RNA helicase RhpA</fullName>
        <ecNumber evidence="1">3.6.4.13</ecNumber>
    </recommendedName>
</protein>
<dbReference type="SUPFAM" id="SSF52540">
    <property type="entry name" value="P-loop containing nucleoside triphosphate hydrolases"/>
    <property type="match status" value="1"/>
</dbReference>
<comment type="similarity">
    <text evidence="7 11">Belongs to the DEAD box helicase family.</text>
</comment>
<evidence type="ECO:0000256" key="7">
    <source>
        <dbReference type="ARBA" id="ARBA00038437"/>
    </source>
</evidence>
<sequence length="647" mass="69848">MSFEELGLAPTLLSALSDAGFTTPTSVQASAIPQALAGHDLMVSSQTGSGKTAAFMLPALHRIAQQPGNGGVGVQVLVLAPTRELALQVTEATENYGRNLPGLRTATVVGGMPYGAQLKALSRRVDVLVATPGRLLDHLQAGRVKLNTVHTLVLDEADRMLDMGFIEDIETIISRLPETRQTLLFSATLDGTVAKLAARMMRDPQRIEVAGAKEKHANITQSLLYADDSSHKMQLLDHVLRDVRLDQAIVFTSTKRGADELADRLSEQGFAAAALHGDMNQRQRTRTLTQLQRGQVRVLVATDVAARGIDVQGISHAINFDLPMQAEDYVHRIGRTGRAGRDGLAYTLAVHSERHKIRRIESYTGQSLTAETIEGLEPKRTPRPSSGGGGGYARHGKPNGGKRPGGFGGQRREGGWAPRDGAPRSFDGDRPQRSFDGERREGGYAPRGDGFKREGGFGGERKSFGDRREGGYAPRGDGFKREGGFGGERKSFGDRREGGFAPRGDGFKREGGFGGERKSFGDRREGGFAPRGDGFKREGGFGERKSFGDRREGGFAPRGDGFKREGGFGERKSFGDRREGGFAPRGDGFKREGGFGGERKSFGERREGGFAPRGDGFKREGGFEGRPAKSFDKRPAAGGKRFAGSRD</sequence>
<feature type="compositionally biased region" description="Basic and acidic residues" evidence="12">
    <location>
        <begin position="477"/>
        <end position="498"/>
    </location>
</feature>
<dbReference type="PROSITE" id="PS51192">
    <property type="entry name" value="HELICASE_ATP_BIND_1"/>
    <property type="match status" value="1"/>
</dbReference>
<comment type="catalytic activity">
    <reaction evidence="8">
        <text>ATP + H2O = ADP + phosphate + H(+)</text>
        <dbReference type="Rhea" id="RHEA:13065"/>
        <dbReference type="ChEBI" id="CHEBI:15377"/>
        <dbReference type="ChEBI" id="CHEBI:15378"/>
        <dbReference type="ChEBI" id="CHEBI:30616"/>
        <dbReference type="ChEBI" id="CHEBI:43474"/>
        <dbReference type="ChEBI" id="CHEBI:456216"/>
        <dbReference type="EC" id="3.6.4.13"/>
    </reaction>
</comment>
<accession>A0A157R1T8</accession>
<dbReference type="InterPro" id="IPR027417">
    <property type="entry name" value="P-loop_NTPase"/>
</dbReference>
<keyword evidence="5 11" id="KW-0347">Helicase</keyword>
<dbReference type="GO" id="GO:0005524">
    <property type="term" value="F:ATP binding"/>
    <property type="evidence" value="ECO:0007669"/>
    <property type="project" value="UniProtKB-KW"/>
</dbReference>
<gene>
    <name evidence="16" type="primary">rhlE3</name>
    <name evidence="16" type="ORF">SAMEA1982600_04264</name>
</gene>
<evidence type="ECO:0000256" key="4">
    <source>
        <dbReference type="ARBA" id="ARBA00022801"/>
    </source>
</evidence>
<evidence type="ECO:0000256" key="10">
    <source>
        <dbReference type="PROSITE-ProRule" id="PRU00552"/>
    </source>
</evidence>
<dbReference type="InterPro" id="IPR001650">
    <property type="entry name" value="Helicase_C-like"/>
</dbReference>
<organism evidence="16 17">
    <name type="scientific">Bordetella ansorpii</name>
    <dbReference type="NCBI Taxonomy" id="288768"/>
    <lineage>
        <taxon>Bacteria</taxon>
        <taxon>Pseudomonadati</taxon>
        <taxon>Pseudomonadota</taxon>
        <taxon>Betaproteobacteria</taxon>
        <taxon>Burkholderiales</taxon>
        <taxon>Alcaligenaceae</taxon>
        <taxon>Bordetella</taxon>
    </lineage>
</organism>
<reference evidence="16 17" key="1">
    <citation type="submission" date="2016-03" db="EMBL/GenBank/DDBJ databases">
        <authorList>
            <consortium name="Pathogen Informatics"/>
        </authorList>
    </citation>
    <scope>NUCLEOTIDE SEQUENCE [LARGE SCALE GENOMIC DNA]</scope>
    <source>
        <strain evidence="16 17">NCTC13364</strain>
    </source>
</reference>
<dbReference type="CDD" id="cd00268">
    <property type="entry name" value="DEADc"/>
    <property type="match status" value="1"/>
</dbReference>
<evidence type="ECO:0000256" key="9">
    <source>
        <dbReference type="ARBA" id="ARBA00074363"/>
    </source>
</evidence>
<feature type="compositionally biased region" description="Gly residues" evidence="12">
    <location>
        <begin position="386"/>
        <end position="409"/>
    </location>
</feature>
<dbReference type="Proteomes" id="UP000077037">
    <property type="component" value="Unassembled WGS sequence"/>
</dbReference>
<feature type="compositionally biased region" description="Basic and acidic residues" evidence="12">
    <location>
        <begin position="426"/>
        <end position="442"/>
    </location>
</feature>
<dbReference type="RefSeq" id="WP_066418688.1">
    <property type="nucleotide sequence ID" value="NZ_FKBS01000025.1"/>
</dbReference>
<dbReference type="InterPro" id="IPR014001">
    <property type="entry name" value="Helicase_ATP-bd"/>
</dbReference>
<dbReference type="OrthoDB" id="8520957at2"/>
<proteinExistence type="inferred from homology"/>
<dbReference type="AlphaFoldDB" id="A0A157R1T8"/>
<feature type="compositionally biased region" description="Basic and acidic residues" evidence="12">
    <location>
        <begin position="533"/>
        <end position="553"/>
    </location>
</feature>
<dbReference type="InterPro" id="IPR011545">
    <property type="entry name" value="DEAD/DEAH_box_helicase_dom"/>
</dbReference>
<evidence type="ECO:0000256" key="8">
    <source>
        <dbReference type="ARBA" id="ARBA00047984"/>
    </source>
</evidence>
<dbReference type="FunFam" id="3.40.50.300:FF:000108">
    <property type="entry name" value="ATP-dependent RNA helicase RhlE"/>
    <property type="match status" value="1"/>
</dbReference>
<evidence type="ECO:0000256" key="3">
    <source>
        <dbReference type="ARBA" id="ARBA00022741"/>
    </source>
</evidence>
<dbReference type="InterPro" id="IPR000629">
    <property type="entry name" value="RNA-helicase_DEAD-box_CS"/>
</dbReference>
<keyword evidence="2" id="KW-0963">Cytoplasm</keyword>
<evidence type="ECO:0000259" key="13">
    <source>
        <dbReference type="PROSITE" id="PS51192"/>
    </source>
</evidence>
<evidence type="ECO:0000259" key="15">
    <source>
        <dbReference type="PROSITE" id="PS51195"/>
    </source>
</evidence>
<dbReference type="EMBL" id="FKBS01000025">
    <property type="protein sequence ID" value="SAI51189.1"/>
    <property type="molecule type" value="Genomic_DNA"/>
</dbReference>
<dbReference type="GO" id="GO:0009266">
    <property type="term" value="P:response to temperature stimulus"/>
    <property type="evidence" value="ECO:0007669"/>
    <property type="project" value="UniProtKB-ARBA"/>
</dbReference>
<evidence type="ECO:0000256" key="2">
    <source>
        <dbReference type="ARBA" id="ARBA00022490"/>
    </source>
</evidence>
<feature type="compositionally biased region" description="Basic and acidic residues" evidence="12">
    <location>
        <begin position="560"/>
        <end position="580"/>
    </location>
</feature>
<dbReference type="InterPro" id="IPR014014">
    <property type="entry name" value="RNA_helicase_DEAD_Q_motif"/>
</dbReference>
<evidence type="ECO:0000259" key="14">
    <source>
        <dbReference type="PROSITE" id="PS51194"/>
    </source>
</evidence>
<dbReference type="PROSITE" id="PS51194">
    <property type="entry name" value="HELICASE_CTER"/>
    <property type="match status" value="1"/>
</dbReference>
<evidence type="ECO:0000256" key="5">
    <source>
        <dbReference type="ARBA" id="ARBA00022806"/>
    </source>
</evidence>
<dbReference type="CDD" id="cd18787">
    <property type="entry name" value="SF2_C_DEAD"/>
    <property type="match status" value="1"/>
</dbReference>
<evidence type="ECO:0000313" key="16">
    <source>
        <dbReference type="EMBL" id="SAI51189.1"/>
    </source>
</evidence>
<dbReference type="PROSITE" id="PS00039">
    <property type="entry name" value="DEAD_ATP_HELICASE"/>
    <property type="match status" value="1"/>
</dbReference>
<dbReference type="InterPro" id="IPR044742">
    <property type="entry name" value="DEAD/DEAH_RhlB"/>
</dbReference>
<evidence type="ECO:0000313" key="17">
    <source>
        <dbReference type="Proteomes" id="UP000077037"/>
    </source>
</evidence>
<feature type="domain" description="DEAD-box RNA helicase Q" evidence="15">
    <location>
        <begin position="1"/>
        <end position="29"/>
    </location>
</feature>
<dbReference type="Pfam" id="PF00271">
    <property type="entry name" value="Helicase_C"/>
    <property type="match status" value="1"/>
</dbReference>
<dbReference type="PROSITE" id="PS51195">
    <property type="entry name" value="Q_MOTIF"/>
    <property type="match status" value="1"/>
</dbReference>
<dbReference type="InterPro" id="IPR050079">
    <property type="entry name" value="DEAD_box_RNA_helicase"/>
</dbReference>
<feature type="domain" description="Helicase C-terminal" evidence="14">
    <location>
        <begin position="235"/>
        <end position="380"/>
    </location>
</feature>
<evidence type="ECO:0000256" key="12">
    <source>
        <dbReference type="SAM" id="MobiDB-lite"/>
    </source>
</evidence>
<feature type="short sequence motif" description="Q motif" evidence="10">
    <location>
        <begin position="1"/>
        <end position="29"/>
    </location>
</feature>
<feature type="region of interest" description="Disordered" evidence="12">
    <location>
        <begin position="369"/>
        <end position="647"/>
    </location>
</feature>
<name>A0A157R1T8_9BORD</name>
<dbReference type="GO" id="GO:0005829">
    <property type="term" value="C:cytosol"/>
    <property type="evidence" value="ECO:0007669"/>
    <property type="project" value="TreeGrafter"/>
</dbReference>
<keyword evidence="4 11" id="KW-0378">Hydrolase</keyword>
<keyword evidence="3 11" id="KW-0547">Nucleotide-binding</keyword>
<dbReference type="EC" id="3.6.4.13" evidence="1"/>
<feature type="compositionally biased region" description="Basic and acidic residues" evidence="12">
    <location>
        <begin position="505"/>
        <end position="526"/>
    </location>
</feature>